<feature type="region of interest" description="Disordered" evidence="1">
    <location>
        <begin position="1"/>
        <end position="37"/>
    </location>
</feature>
<accession>A0A645H7R8</accession>
<sequence>MQEANVGHKRHMQKARQNAGHKPVFPRNRRKRRAKQRRYNCKGRAALMHIQQVCEQHSNKNRNDVSNMLTVCAKPHNRKDAAHHRPVEFAAKRKHIGYADKAEQRHVDDDSAKSRHCRKIGRQGSRQCKEAAEPIHRPAVNPESEQKHYCKERIKKY</sequence>
<dbReference type="EMBL" id="VSSQ01084262">
    <property type="protein sequence ID" value="MPN32324.1"/>
    <property type="molecule type" value="Genomic_DNA"/>
</dbReference>
<evidence type="ECO:0000256" key="1">
    <source>
        <dbReference type="SAM" id="MobiDB-lite"/>
    </source>
</evidence>
<evidence type="ECO:0000313" key="2">
    <source>
        <dbReference type="EMBL" id="MPN32324.1"/>
    </source>
</evidence>
<protein>
    <submittedName>
        <fullName evidence="2">Uncharacterized protein</fullName>
    </submittedName>
</protein>
<feature type="compositionally biased region" description="Basic and acidic residues" evidence="1">
    <location>
        <begin position="127"/>
        <end position="136"/>
    </location>
</feature>
<reference evidence="2" key="1">
    <citation type="submission" date="2019-08" db="EMBL/GenBank/DDBJ databases">
        <authorList>
            <person name="Kucharzyk K."/>
            <person name="Murdoch R.W."/>
            <person name="Higgins S."/>
            <person name="Loffler F."/>
        </authorList>
    </citation>
    <scope>NUCLEOTIDE SEQUENCE</scope>
</reference>
<comment type="caution">
    <text evidence="2">The sequence shown here is derived from an EMBL/GenBank/DDBJ whole genome shotgun (WGS) entry which is preliminary data.</text>
</comment>
<feature type="compositionally biased region" description="Basic residues" evidence="1">
    <location>
        <begin position="27"/>
        <end position="37"/>
    </location>
</feature>
<gene>
    <name evidence="2" type="ORF">SDC9_179802</name>
</gene>
<dbReference type="AlphaFoldDB" id="A0A645H7R8"/>
<proteinExistence type="predicted"/>
<feature type="compositionally biased region" description="Basic and acidic residues" evidence="1">
    <location>
        <begin position="99"/>
        <end position="113"/>
    </location>
</feature>
<name>A0A645H7R8_9ZZZZ</name>
<feature type="compositionally biased region" description="Basic and acidic residues" evidence="1">
    <location>
        <begin position="144"/>
        <end position="157"/>
    </location>
</feature>
<organism evidence="2">
    <name type="scientific">bioreactor metagenome</name>
    <dbReference type="NCBI Taxonomy" id="1076179"/>
    <lineage>
        <taxon>unclassified sequences</taxon>
        <taxon>metagenomes</taxon>
        <taxon>ecological metagenomes</taxon>
    </lineage>
</organism>
<feature type="region of interest" description="Disordered" evidence="1">
    <location>
        <begin position="99"/>
        <end position="157"/>
    </location>
</feature>